<reference evidence="2 4" key="1">
    <citation type="submission" date="2021-02" db="EMBL/GenBank/DDBJ databases">
        <authorList>
            <person name="Pothier F. J."/>
        </authorList>
    </citation>
    <scope>NUCLEOTIDE SEQUENCE</scope>
    <source>
        <strain evidence="3 4">301</strain>
        <strain evidence="2">CFBP 1159</strain>
    </source>
</reference>
<dbReference type="Pfam" id="PF14315">
    <property type="entry name" value="DUF4380"/>
    <property type="match status" value="1"/>
</dbReference>
<feature type="signal peptide" evidence="1">
    <location>
        <begin position="1"/>
        <end position="27"/>
    </location>
</feature>
<sequence>MPASLRYLMPIMLVGASALPLVTGACADELASSTKPAVERIQLHNGVVELSATPAFGGRVLSFNLRGHPNVLKTGEAVDQQPAPKVSATAGDIPYLGHDVWVGPQSQWWVHQQVNPTRKAATAVWPPDPYLSLATIRAVTRSGDQLILEGVPSPVTGVQLRKRVALASTRADTVEVEATARNIRSESIAWDLWFNTRVAAGTRVFVPVANAADIRVQPPTEVGTVAPTYRHQGGVFALRVDARQDGLIQRGKVLLQPSAGWMAGFAGDQVLVIRFAHQPLSAIHPEQGQVELYLDAPPPHPERGLLEMEVHAPYRQLAPGERMQANEQWTLLRYTGPDAQQAQHQFLCSKAQELQLTNACAPSSLPRPDPRIHLRAELWL</sequence>
<name>A0A2S7CMI4_9XANT</name>
<evidence type="ECO:0000256" key="1">
    <source>
        <dbReference type="SAM" id="SignalP"/>
    </source>
</evidence>
<evidence type="ECO:0000313" key="2">
    <source>
        <dbReference type="EMBL" id="CAE6853504.1"/>
    </source>
</evidence>
<evidence type="ECO:0000313" key="4">
    <source>
        <dbReference type="Proteomes" id="UP000835287"/>
    </source>
</evidence>
<keyword evidence="1" id="KW-0732">Signal</keyword>
<dbReference type="EMBL" id="HG992338">
    <property type="protein sequence ID" value="CAE6860582.1"/>
    <property type="molecule type" value="Genomic_DNA"/>
</dbReference>
<dbReference type="PROSITE" id="PS51257">
    <property type="entry name" value="PROKAR_LIPOPROTEIN"/>
    <property type="match status" value="1"/>
</dbReference>
<organism evidence="2">
    <name type="scientific">Xanthomonas arboricola pv. corylina</name>
    <dbReference type="NCBI Taxonomy" id="487821"/>
    <lineage>
        <taxon>Bacteria</taxon>
        <taxon>Pseudomonadati</taxon>
        <taxon>Pseudomonadota</taxon>
        <taxon>Gammaproteobacteria</taxon>
        <taxon>Lysobacterales</taxon>
        <taxon>Lysobacteraceae</taxon>
        <taxon>Xanthomonas</taxon>
    </lineage>
</organism>
<feature type="chain" id="PRO_5044580058" evidence="1">
    <location>
        <begin position="28"/>
        <end position="380"/>
    </location>
</feature>
<gene>
    <name evidence="2" type="ORF">CFBP1159_41800</name>
    <name evidence="3" type="ORF">XAC301_43900</name>
</gene>
<protein>
    <submittedName>
        <fullName evidence="2">Uncharacterized protein</fullName>
    </submittedName>
</protein>
<dbReference type="EMBL" id="HG992341">
    <property type="protein sequence ID" value="CAE6853504.1"/>
    <property type="molecule type" value="Genomic_DNA"/>
</dbReference>
<keyword evidence="4" id="KW-1185">Reference proteome</keyword>
<dbReference type="EMBL" id="HG992341">
    <property type="protein sequence ID" value="CAE6853513.1"/>
    <property type="molecule type" value="Genomic_DNA"/>
</dbReference>
<dbReference type="Proteomes" id="UP000835243">
    <property type="component" value="Chromosome"/>
</dbReference>
<dbReference type="AlphaFoldDB" id="A0A2S7CMI4"/>
<accession>A0A2S7CMI4</accession>
<evidence type="ECO:0000313" key="3">
    <source>
        <dbReference type="EMBL" id="CAE6860573.1"/>
    </source>
</evidence>
<dbReference type="Proteomes" id="UP000835287">
    <property type="component" value="Chromosome"/>
</dbReference>
<dbReference type="InterPro" id="IPR025488">
    <property type="entry name" value="DUF4380"/>
</dbReference>
<proteinExistence type="predicted"/>
<dbReference type="EMBL" id="HG992338">
    <property type="protein sequence ID" value="CAE6860573.1"/>
    <property type="molecule type" value="Genomic_DNA"/>
</dbReference>